<proteinExistence type="predicted"/>
<accession>A0A8H4VQW9</accession>
<evidence type="ECO:0000313" key="1">
    <source>
        <dbReference type="EMBL" id="KAF4616784.1"/>
    </source>
</evidence>
<keyword evidence="2" id="KW-1185">Reference proteome</keyword>
<reference evidence="1 2" key="1">
    <citation type="submission" date="2019-12" db="EMBL/GenBank/DDBJ databases">
        <authorList>
            <person name="Floudas D."/>
            <person name="Bentzer J."/>
            <person name="Ahren D."/>
            <person name="Johansson T."/>
            <person name="Persson P."/>
            <person name="Tunlid A."/>
        </authorList>
    </citation>
    <scope>NUCLEOTIDE SEQUENCE [LARGE SCALE GENOMIC DNA]</scope>
    <source>
        <strain evidence="1 2">CBS 102.39</strain>
    </source>
</reference>
<organism evidence="1 2">
    <name type="scientific">Agrocybe pediades</name>
    <dbReference type="NCBI Taxonomy" id="84607"/>
    <lineage>
        <taxon>Eukaryota</taxon>
        <taxon>Fungi</taxon>
        <taxon>Dikarya</taxon>
        <taxon>Basidiomycota</taxon>
        <taxon>Agaricomycotina</taxon>
        <taxon>Agaricomycetes</taxon>
        <taxon>Agaricomycetidae</taxon>
        <taxon>Agaricales</taxon>
        <taxon>Agaricineae</taxon>
        <taxon>Strophariaceae</taxon>
        <taxon>Agrocybe</taxon>
    </lineage>
</organism>
<evidence type="ECO:0000313" key="2">
    <source>
        <dbReference type="Proteomes" id="UP000521872"/>
    </source>
</evidence>
<name>A0A8H4VQW9_9AGAR</name>
<comment type="caution">
    <text evidence="1">The sequence shown here is derived from an EMBL/GenBank/DDBJ whole genome shotgun (WGS) entry which is preliminary data.</text>
</comment>
<dbReference type="EMBL" id="JAACJL010000031">
    <property type="protein sequence ID" value="KAF4616784.1"/>
    <property type="molecule type" value="Genomic_DNA"/>
</dbReference>
<dbReference type="AlphaFoldDB" id="A0A8H4VQW9"/>
<dbReference type="Proteomes" id="UP000521872">
    <property type="component" value="Unassembled WGS sequence"/>
</dbReference>
<gene>
    <name evidence="1" type="ORF">D9613_008875</name>
</gene>
<protein>
    <submittedName>
        <fullName evidence="1">Uncharacterized protein</fullName>
    </submittedName>
</protein>
<sequence length="112" mass="12651">MSTPTIVDDRDSSIEYVGDWYQAGVSPENDNTTSYTNRSGSFAVFHFSDVVDISVWATIAADLMAPKVSFQIDDQQATVFSTTMPKDTQHHQFKARMRFWYLKGPISAYLAQ</sequence>